<dbReference type="CDD" id="cd06261">
    <property type="entry name" value="TM_PBP2"/>
    <property type="match status" value="1"/>
</dbReference>
<comment type="similarity">
    <text evidence="7">Belongs to the binding-protein-dependent transport system permease family.</text>
</comment>
<feature type="transmembrane region" description="Helical" evidence="7">
    <location>
        <begin position="12"/>
        <end position="32"/>
    </location>
</feature>
<protein>
    <submittedName>
        <fullName evidence="9">Carbohydrate ABC transporter permease</fullName>
    </submittedName>
</protein>
<dbReference type="Proteomes" id="UP001589627">
    <property type="component" value="Unassembled WGS sequence"/>
</dbReference>
<evidence type="ECO:0000256" key="1">
    <source>
        <dbReference type="ARBA" id="ARBA00004651"/>
    </source>
</evidence>
<evidence type="ECO:0000256" key="4">
    <source>
        <dbReference type="ARBA" id="ARBA00022692"/>
    </source>
</evidence>
<accession>A0ABV5YJE1</accession>
<name>A0ABV5YJE1_9ACTN</name>
<dbReference type="EMBL" id="JBHLZP010000183">
    <property type="protein sequence ID" value="MFB9835175.1"/>
    <property type="molecule type" value="Genomic_DNA"/>
</dbReference>
<proteinExistence type="inferred from homology"/>
<dbReference type="InterPro" id="IPR035906">
    <property type="entry name" value="MetI-like_sf"/>
</dbReference>
<keyword evidence="2 7" id="KW-0813">Transport</keyword>
<feature type="transmembrane region" description="Helical" evidence="7">
    <location>
        <begin position="109"/>
        <end position="131"/>
    </location>
</feature>
<dbReference type="SUPFAM" id="SSF161098">
    <property type="entry name" value="MetI-like"/>
    <property type="match status" value="1"/>
</dbReference>
<evidence type="ECO:0000259" key="8">
    <source>
        <dbReference type="PROSITE" id="PS50928"/>
    </source>
</evidence>
<feature type="transmembrane region" description="Helical" evidence="7">
    <location>
        <begin position="184"/>
        <end position="206"/>
    </location>
</feature>
<evidence type="ECO:0000256" key="2">
    <source>
        <dbReference type="ARBA" id="ARBA00022448"/>
    </source>
</evidence>
<dbReference type="PROSITE" id="PS50928">
    <property type="entry name" value="ABC_TM1"/>
    <property type="match status" value="1"/>
</dbReference>
<dbReference type="InterPro" id="IPR000515">
    <property type="entry name" value="MetI-like"/>
</dbReference>
<evidence type="ECO:0000313" key="9">
    <source>
        <dbReference type="EMBL" id="MFB9835175.1"/>
    </source>
</evidence>
<feature type="transmembrane region" description="Helical" evidence="7">
    <location>
        <begin position="143"/>
        <end position="163"/>
    </location>
</feature>
<gene>
    <name evidence="9" type="ORF">ACFFNX_23615</name>
</gene>
<keyword evidence="10" id="KW-1185">Reference proteome</keyword>
<dbReference type="Pfam" id="PF00528">
    <property type="entry name" value="BPD_transp_1"/>
    <property type="match status" value="1"/>
</dbReference>
<dbReference type="InterPro" id="IPR050901">
    <property type="entry name" value="BP-dep_ABC_trans_perm"/>
</dbReference>
<keyword evidence="5 7" id="KW-1133">Transmembrane helix</keyword>
<evidence type="ECO:0000256" key="5">
    <source>
        <dbReference type="ARBA" id="ARBA00022989"/>
    </source>
</evidence>
<feature type="transmembrane region" description="Helical" evidence="7">
    <location>
        <begin position="76"/>
        <end position="97"/>
    </location>
</feature>
<keyword evidence="4 7" id="KW-0812">Transmembrane</keyword>
<comment type="subcellular location">
    <subcellularLocation>
        <location evidence="1 7">Cell membrane</location>
        <topology evidence="1 7">Multi-pass membrane protein</topology>
    </subcellularLocation>
</comment>
<dbReference type="Gene3D" id="1.10.3720.10">
    <property type="entry name" value="MetI-like"/>
    <property type="match status" value="1"/>
</dbReference>
<dbReference type="PANTHER" id="PTHR32243">
    <property type="entry name" value="MALTOSE TRANSPORT SYSTEM PERMEASE-RELATED"/>
    <property type="match status" value="1"/>
</dbReference>
<keyword evidence="6 7" id="KW-0472">Membrane</keyword>
<evidence type="ECO:0000256" key="6">
    <source>
        <dbReference type="ARBA" id="ARBA00023136"/>
    </source>
</evidence>
<organism evidence="9 10">
    <name type="scientific">Actinoallomurus acaciae</name>
    <dbReference type="NCBI Taxonomy" id="502577"/>
    <lineage>
        <taxon>Bacteria</taxon>
        <taxon>Bacillati</taxon>
        <taxon>Actinomycetota</taxon>
        <taxon>Actinomycetes</taxon>
        <taxon>Streptosporangiales</taxon>
        <taxon>Thermomonosporaceae</taxon>
        <taxon>Actinoallomurus</taxon>
    </lineage>
</organism>
<sequence length="279" mass="30493">MSAITNTRTRPLKYLGLLGYLVFLAFPLLWLLSTSFKTQREMANLHPRWIPHHPTLSNFTDAFSTQDITGSALRSLVVALSVSVITVALALPAAYALARHRSFLNRVAIGWVLVSQVFPVMLIVIPLFMILRRLDLVNTLPGLILVHVTFTLPFALWMLQGYVRAVPREVEEAAAVDGAGRVRTLVQVIAPLLTPGVIATLLFAFISSWNEFFFALVILKDPDKATLPLTLVKFTGAEQAARLGPLAAASVLATIPSLVFFAVIQRRLRSGLTAGAVKG</sequence>
<dbReference type="PANTHER" id="PTHR32243:SF18">
    <property type="entry name" value="INNER MEMBRANE ABC TRANSPORTER PERMEASE PROTEIN YCJP"/>
    <property type="match status" value="1"/>
</dbReference>
<feature type="domain" description="ABC transmembrane type-1" evidence="8">
    <location>
        <begin position="72"/>
        <end position="264"/>
    </location>
</feature>
<evidence type="ECO:0000313" key="10">
    <source>
        <dbReference type="Proteomes" id="UP001589627"/>
    </source>
</evidence>
<evidence type="ECO:0000256" key="3">
    <source>
        <dbReference type="ARBA" id="ARBA00022475"/>
    </source>
</evidence>
<keyword evidence="3" id="KW-1003">Cell membrane</keyword>
<evidence type="ECO:0000256" key="7">
    <source>
        <dbReference type="RuleBase" id="RU363032"/>
    </source>
</evidence>
<reference evidence="9 10" key="1">
    <citation type="submission" date="2024-09" db="EMBL/GenBank/DDBJ databases">
        <authorList>
            <person name="Sun Q."/>
            <person name="Mori K."/>
        </authorList>
    </citation>
    <scope>NUCLEOTIDE SEQUENCE [LARGE SCALE GENOMIC DNA]</scope>
    <source>
        <strain evidence="9 10">TBRC 0563</strain>
    </source>
</reference>
<feature type="transmembrane region" description="Helical" evidence="7">
    <location>
        <begin position="243"/>
        <end position="264"/>
    </location>
</feature>
<dbReference type="RefSeq" id="WP_378206165.1">
    <property type="nucleotide sequence ID" value="NZ_JBHLZP010000183.1"/>
</dbReference>
<comment type="caution">
    <text evidence="9">The sequence shown here is derived from an EMBL/GenBank/DDBJ whole genome shotgun (WGS) entry which is preliminary data.</text>
</comment>